<gene>
    <name evidence="2" type="ORF">LTR16_005253</name>
</gene>
<evidence type="ECO:0000313" key="2">
    <source>
        <dbReference type="EMBL" id="KAK5114080.1"/>
    </source>
</evidence>
<evidence type="ECO:0000256" key="1">
    <source>
        <dbReference type="SAM" id="MobiDB-lite"/>
    </source>
</evidence>
<feature type="region of interest" description="Disordered" evidence="1">
    <location>
        <begin position="64"/>
        <end position="105"/>
    </location>
</feature>
<feature type="compositionally biased region" description="Polar residues" evidence="1">
    <location>
        <begin position="78"/>
        <end position="87"/>
    </location>
</feature>
<accession>A0ABR0KT66</accession>
<dbReference type="EMBL" id="JAVRRA010025434">
    <property type="protein sequence ID" value="KAK5114080.1"/>
    <property type="molecule type" value="Genomic_DNA"/>
</dbReference>
<feature type="non-terminal residue" evidence="2">
    <location>
        <position position="358"/>
    </location>
</feature>
<organism evidence="2 3">
    <name type="scientific">Cryomyces antarcticus</name>
    <dbReference type="NCBI Taxonomy" id="329879"/>
    <lineage>
        <taxon>Eukaryota</taxon>
        <taxon>Fungi</taxon>
        <taxon>Dikarya</taxon>
        <taxon>Ascomycota</taxon>
        <taxon>Pezizomycotina</taxon>
        <taxon>Dothideomycetes</taxon>
        <taxon>Dothideomycetes incertae sedis</taxon>
        <taxon>Cryomyces</taxon>
    </lineage>
</organism>
<keyword evidence="3" id="KW-1185">Reference proteome</keyword>
<sequence>MLPLPKFGFPGSLQIPATTTTKTPISEKAFAMPAGSVLDTPRRQDSLFKQLNPNLFISSSTSTSALSAENGTGGMESATLTTPPTSMRRSEVDSSVPPAVPRKSGARRMCSGLAITTAVENQRSIDTSPLESPTLQRALKQAITDSMPGLANRINRETCASQRTPGTNVTTKLLDASERNRMDKINTMRHDLASSDSGSDGSICARRLSDDSEASIIILPPQFSKSGKMLTGKYRLPDEDYGGLQEPSVGSKSDASVVDAAAEVEGSAPGLGMIAKGKRPIVESPESAALFQPAHFATLLATRREDLELSEHYDSHDAAALAFHGLTADDASAEIVQLTKQKLLELSEVNFPDPGPST</sequence>
<comment type="caution">
    <text evidence="2">The sequence shown here is derived from an EMBL/GenBank/DDBJ whole genome shotgun (WGS) entry which is preliminary data.</text>
</comment>
<dbReference type="Proteomes" id="UP001357485">
    <property type="component" value="Unassembled WGS sequence"/>
</dbReference>
<name>A0ABR0KT66_9PEZI</name>
<protein>
    <submittedName>
        <fullName evidence="2">Uncharacterized protein</fullName>
    </submittedName>
</protein>
<proteinExistence type="predicted"/>
<reference evidence="2 3" key="1">
    <citation type="submission" date="2023-08" db="EMBL/GenBank/DDBJ databases">
        <title>Black Yeasts Isolated from many extreme environments.</title>
        <authorList>
            <person name="Coleine C."/>
            <person name="Stajich J.E."/>
            <person name="Selbmann L."/>
        </authorList>
    </citation>
    <scope>NUCLEOTIDE SEQUENCE [LARGE SCALE GENOMIC DNA]</scope>
    <source>
        <strain evidence="2 3">CCFEE 536</strain>
    </source>
</reference>
<evidence type="ECO:0000313" key="3">
    <source>
        <dbReference type="Proteomes" id="UP001357485"/>
    </source>
</evidence>